<evidence type="ECO:0000313" key="4">
    <source>
        <dbReference type="Proteomes" id="UP001461498"/>
    </source>
</evidence>
<organism evidence="3 4">
    <name type="scientific">Rhynocoris fuscipes</name>
    <dbReference type="NCBI Taxonomy" id="488301"/>
    <lineage>
        <taxon>Eukaryota</taxon>
        <taxon>Metazoa</taxon>
        <taxon>Ecdysozoa</taxon>
        <taxon>Arthropoda</taxon>
        <taxon>Hexapoda</taxon>
        <taxon>Insecta</taxon>
        <taxon>Pterygota</taxon>
        <taxon>Neoptera</taxon>
        <taxon>Paraneoptera</taxon>
        <taxon>Hemiptera</taxon>
        <taxon>Heteroptera</taxon>
        <taxon>Panheteroptera</taxon>
        <taxon>Cimicomorpha</taxon>
        <taxon>Reduviidae</taxon>
        <taxon>Harpactorinae</taxon>
        <taxon>Harpactorini</taxon>
        <taxon>Rhynocoris</taxon>
    </lineage>
</organism>
<dbReference type="Proteomes" id="UP001461498">
    <property type="component" value="Unassembled WGS sequence"/>
</dbReference>
<accession>A0AAW1CK07</accession>
<sequence length="160" mass="18499">MPAHSSGCNIDLQRKNPKIQNNFDESSSSDTDDLTLISDAQTSTINSSKNVFMFTNFEIKASKTCTCERNLRRNQQRKNLTFSNQELRKIARENEILLKKILYPKLKSTNLCKNDTKTLKASATVNRIKMQNEIYRENQVLLKKIQDAKSTLNFKSNKKY</sequence>
<comment type="caution">
    <text evidence="3">The sequence shown here is derived from an EMBL/GenBank/DDBJ whole genome shotgun (WGS) entry which is preliminary data.</text>
</comment>
<keyword evidence="4" id="KW-1185">Reference proteome</keyword>
<proteinExistence type="inferred from homology"/>
<dbReference type="Pfam" id="PF13879">
    <property type="entry name" value="Hmw_CFAP97"/>
    <property type="match status" value="1"/>
</dbReference>
<evidence type="ECO:0000256" key="2">
    <source>
        <dbReference type="SAM" id="MobiDB-lite"/>
    </source>
</evidence>
<protein>
    <submittedName>
        <fullName evidence="3">Uncharacterized protein</fullName>
    </submittedName>
</protein>
<dbReference type="AlphaFoldDB" id="A0AAW1CK07"/>
<dbReference type="PANTHER" id="PTHR23035">
    <property type="entry name" value="CILIA- AND FLAGELLA-ASSOCIATED PROTEIN 97-RELATED"/>
    <property type="match status" value="1"/>
</dbReference>
<dbReference type="EMBL" id="JAPXFL010000015">
    <property type="protein sequence ID" value="KAK9497103.1"/>
    <property type="molecule type" value="Genomic_DNA"/>
</dbReference>
<evidence type="ECO:0000256" key="1">
    <source>
        <dbReference type="ARBA" id="ARBA00008315"/>
    </source>
</evidence>
<dbReference type="InterPro" id="IPR029488">
    <property type="entry name" value="Hmw/CFAP97"/>
</dbReference>
<reference evidence="3 4" key="1">
    <citation type="submission" date="2022-12" db="EMBL/GenBank/DDBJ databases">
        <title>Chromosome-level genome assembly of true bugs.</title>
        <authorList>
            <person name="Ma L."/>
            <person name="Li H."/>
        </authorList>
    </citation>
    <scope>NUCLEOTIDE SEQUENCE [LARGE SCALE GENOMIC DNA]</scope>
    <source>
        <strain evidence="3">Lab_2022b</strain>
    </source>
</reference>
<name>A0AAW1CK07_9HEMI</name>
<dbReference type="InterPro" id="IPR038791">
    <property type="entry name" value="Cfap97/Hemingway"/>
</dbReference>
<feature type="region of interest" description="Disordered" evidence="2">
    <location>
        <begin position="1"/>
        <end position="32"/>
    </location>
</feature>
<comment type="similarity">
    <text evidence="1">Belongs to the CFAP97 family.</text>
</comment>
<evidence type="ECO:0000313" key="3">
    <source>
        <dbReference type="EMBL" id="KAK9497103.1"/>
    </source>
</evidence>
<dbReference type="PANTHER" id="PTHR23035:SF1">
    <property type="entry name" value="CILIA- AND FLAGELLA-ASSOCIATED PROTEIN 97"/>
    <property type="match status" value="1"/>
</dbReference>
<gene>
    <name evidence="3" type="ORF">O3M35_004480</name>
</gene>